<keyword evidence="5 9" id="KW-0812">Transmembrane</keyword>
<dbReference type="STRING" id="1208324.P73_2071"/>
<dbReference type="PANTHER" id="PTHR35011">
    <property type="entry name" value="2,3-DIKETO-L-GULONATE TRAP TRANSPORTER SMALL PERMEASE PROTEIN YIAM"/>
    <property type="match status" value="1"/>
</dbReference>
<keyword evidence="3" id="KW-1003">Cell membrane</keyword>
<reference evidence="11 12" key="1">
    <citation type="journal article" date="2014" name="Int. J. Syst. Evol. Microbiol.">
        <title>Celeribacter indicus sp. nov., a polycyclic aromatic hydrocarbon-degrading bacterium from deep-sea sediment and reclassification of Huaishuia halophila as Celeribacter halophilus comb. nov.</title>
        <authorList>
            <person name="Lai Q."/>
            <person name="Cao J."/>
            <person name="Yuan J."/>
            <person name="Li F."/>
            <person name="Shao Z."/>
        </authorList>
    </citation>
    <scope>NUCLEOTIDE SEQUENCE [LARGE SCALE GENOMIC DNA]</scope>
    <source>
        <strain evidence="11">P73</strain>
    </source>
</reference>
<accession>A0A0B5E194</accession>
<name>A0A0B5E194_9RHOB</name>
<feature type="transmembrane region" description="Helical" evidence="9">
    <location>
        <begin position="63"/>
        <end position="81"/>
    </location>
</feature>
<keyword evidence="7 9" id="KW-0472">Membrane</keyword>
<feature type="transmembrane region" description="Helical" evidence="9">
    <location>
        <begin position="149"/>
        <end position="171"/>
    </location>
</feature>
<keyword evidence="2 9" id="KW-0813">Transport</keyword>
<dbReference type="Pfam" id="PF04290">
    <property type="entry name" value="DctQ"/>
    <property type="match status" value="1"/>
</dbReference>
<evidence type="ECO:0000256" key="5">
    <source>
        <dbReference type="ARBA" id="ARBA00022692"/>
    </source>
</evidence>
<comment type="function">
    <text evidence="9">Part of the tripartite ATP-independent periplasmic (TRAP) transport system.</text>
</comment>
<feature type="domain" description="Tripartite ATP-independent periplasmic transporters DctQ component" evidence="10">
    <location>
        <begin position="39"/>
        <end position="166"/>
    </location>
</feature>
<evidence type="ECO:0000256" key="2">
    <source>
        <dbReference type="ARBA" id="ARBA00022448"/>
    </source>
</evidence>
<dbReference type="Proteomes" id="UP000031521">
    <property type="component" value="Chromosome"/>
</dbReference>
<evidence type="ECO:0000313" key="11">
    <source>
        <dbReference type="EMBL" id="AJE46786.1"/>
    </source>
</evidence>
<evidence type="ECO:0000256" key="6">
    <source>
        <dbReference type="ARBA" id="ARBA00022989"/>
    </source>
</evidence>
<keyword evidence="4 9" id="KW-0997">Cell inner membrane</keyword>
<evidence type="ECO:0000256" key="7">
    <source>
        <dbReference type="ARBA" id="ARBA00023136"/>
    </source>
</evidence>
<protein>
    <recommendedName>
        <fullName evidence="9">TRAP transporter small permease protein</fullName>
    </recommendedName>
</protein>
<comment type="subcellular location">
    <subcellularLocation>
        <location evidence="1 9">Cell inner membrane</location>
        <topology evidence="1 9">Multi-pass membrane protein</topology>
    </subcellularLocation>
</comment>
<keyword evidence="12" id="KW-1185">Reference proteome</keyword>
<dbReference type="GO" id="GO:0005886">
    <property type="term" value="C:plasma membrane"/>
    <property type="evidence" value="ECO:0007669"/>
    <property type="project" value="UniProtKB-SubCell"/>
</dbReference>
<dbReference type="AlphaFoldDB" id="A0A0B5E194"/>
<evidence type="ECO:0000256" key="4">
    <source>
        <dbReference type="ARBA" id="ARBA00022519"/>
    </source>
</evidence>
<dbReference type="PANTHER" id="PTHR35011:SF10">
    <property type="entry name" value="TRAP TRANSPORTER SMALL PERMEASE PROTEIN"/>
    <property type="match status" value="1"/>
</dbReference>
<dbReference type="InterPro" id="IPR055348">
    <property type="entry name" value="DctQ"/>
</dbReference>
<evidence type="ECO:0000256" key="3">
    <source>
        <dbReference type="ARBA" id="ARBA00022475"/>
    </source>
</evidence>
<feature type="transmembrane region" description="Helical" evidence="9">
    <location>
        <begin position="102"/>
        <end position="120"/>
    </location>
</feature>
<feature type="transmembrane region" description="Helical" evidence="9">
    <location>
        <begin position="23"/>
        <end position="43"/>
    </location>
</feature>
<evidence type="ECO:0000313" key="12">
    <source>
        <dbReference type="Proteomes" id="UP000031521"/>
    </source>
</evidence>
<dbReference type="KEGG" id="cid:P73_2071"/>
<dbReference type="InterPro" id="IPR007387">
    <property type="entry name" value="TRAP_DctQ"/>
</dbReference>
<comment type="subunit">
    <text evidence="9">The complex comprises the extracytoplasmic solute receptor protein and the two transmembrane proteins.</text>
</comment>
<evidence type="ECO:0000259" key="10">
    <source>
        <dbReference type="Pfam" id="PF04290"/>
    </source>
</evidence>
<dbReference type="OrthoDB" id="9797534at2"/>
<sequence>MALVSVSGNGGPGILLLNRSIRLVDRICVVASVAALLLMLGIVALEVVLRSGFSTSTYLSDEYAGYALVALTLMSLATCQLHGRFPRVEIIIANLPPAVARAVEILFDLVGLALTALLLWKLTEFEISSIRSGDTAPTLSATPLWIPKFALVLGSGLYVVAMCQILIVHLLQLRTPGAQGTGYAEDEDDT</sequence>
<dbReference type="GO" id="GO:0015740">
    <property type="term" value="P:C4-dicarboxylate transport"/>
    <property type="evidence" value="ECO:0007669"/>
    <property type="project" value="TreeGrafter"/>
</dbReference>
<dbReference type="GO" id="GO:0022857">
    <property type="term" value="F:transmembrane transporter activity"/>
    <property type="evidence" value="ECO:0007669"/>
    <property type="project" value="UniProtKB-UniRule"/>
</dbReference>
<gene>
    <name evidence="11" type="ORF">P73_2071</name>
</gene>
<dbReference type="HOGENOM" id="CLU_1425670_0_0_5"/>
<organism evidence="11 12">
    <name type="scientific">Celeribacter indicus</name>
    <dbReference type="NCBI Taxonomy" id="1208324"/>
    <lineage>
        <taxon>Bacteria</taxon>
        <taxon>Pseudomonadati</taxon>
        <taxon>Pseudomonadota</taxon>
        <taxon>Alphaproteobacteria</taxon>
        <taxon>Rhodobacterales</taxon>
        <taxon>Roseobacteraceae</taxon>
        <taxon>Celeribacter</taxon>
    </lineage>
</organism>
<comment type="similarity">
    <text evidence="8 9">Belongs to the TRAP transporter small permease family.</text>
</comment>
<keyword evidence="6 9" id="KW-1133">Transmembrane helix</keyword>
<evidence type="ECO:0000256" key="1">
    <source>
        <dbReference type="ARBA" id="ARBA00004429"/>
    </source>
</evidence>
<dbReference type="RefSeq" id="WP_043869519.1">
    <property type="nucleotide sequence ID" value="NZ_CP004393.1"/>
</dbReference>
<dbReference type="EMBL" id="CP004393">
    <property type="protein sequence ID" value="AJE46786.1"/>
    <property type="molecule type" value="Genomic_DNA"/>
</dbReference>
<evidence type="ECO:0000256" key="8">
    <source>
        <dbReference type="ARBA" id="ARBA00038436"/>
    </source>
</evidence>
<evidence type="ECO:0000256" key="9">
    <source>
        <dbReference type="RuleBase" id="RU369079"/>
    </source>
</evidence>
<proteinExistence type="inferred from homology"/>